<protein>
    <submittedName>
        <fullName evidence="2">Uncharacterized protein</fullName>
    </submittedName>
</protein>
<organism evidence="2 3">
    <name type="scientific">Asanoa siamensis</name>
    <dbReference type="NCBI Taxonomy" id="926357"/>
    <lineage>
        <taxon>Bacteria</taxon>
        <taxon>Bacillati</taxon>
        <taxon>Actinomycetota</taxon>
        <taxon>Actinomycetes</taxon>
        <taxon>Micromonosporales</taxon>
        <taxon>Micromonosporaceae</taxon>
        <taxon>Asanoa</taxon>
    </lineage>
</organism>
<feature type="region of interest" description="Disordered" evidence="1">
    <location>
        <begin position="1"/>
        <end position="106"/>
    </location>
</feature>
<accession>A0ABQ4CZW5</accession>
<evidence type="ECO:0000313" key="3">
    <source>
        <dbReference type="Proteomes" id="UP000604117"/>
    </source>
</evidence>
<gene>
    <name evidence="2" type="ORF">Asi02nite_63480</name>
</gene>
<dbReference type="EMBL" id="BONE01000071">
    <property type="protein sequence ID" value="GIF76830.1"/>
    <property type="molecule type" value="Genomic_DNA"/>
</dbReference>
<feature type="compositionally biased region" description="Pro residues" evidence="1">
    <location>
        <begin position="8"/>
        <end position="26"/>
    </location>
</feature>
<reference evidence="2 3" key="1">
    <citation type="submission" date="2021-01" db="EMBL/GenBank/DDBJ databases">
        <title>Whole genome shotgun sequence of Asanoa siamensis NBRC 107932.</title>
        <authorList>
            <person name="Komaki H."/>
            <person name="Tamura T."/>
        </authorList>
    </citation>
    <scope>NUCLEOTIDE SEQUENCE [LARGE SCALE GENOMIC DNA]</scope>
    <source>
        <strain evidence="2 3">NBRC 107932</strain>
    </source>
</reference>
<evidence type="ECO:0000256" key="1">
    <source>
        <dbReference type="SAM" id="MobiDB-lite"/>
    </source>
</evidence>
<sequence>MSLEDEPPGPPPVDEPSRPGSPPGPTPAAGEWWSAEQPSPGDWAVAHGLSVPLDGPADEAPGLPMPRDGSLDADRPGPLDDGWAGEDRSPPRNATSRADKRRNQRR</sequence>
<name>A0ABQ4CZW5_9ACTN</name>
<keyword evidence="3" id="KW-1185">Reference proteome</keyword>
<dbReference type="RefSeq" id="WP_203717692.1">
    <property type="nucleotide sequence ID" value="NZ_BONE01000071.1"/>
</dbReference>
<dbReference type="Proteomes" id="UP000604117">
    <property type="component" value="Unassembled WGS sequence"/>
</dbReference>
<evidence type="ECO:0000313" key="2">
    <source>
        <dbReference type="EMBL" id="GIF76830.1"/>
    </source>
</evidence>
<proteinExistence type="predicted"/>
<feature type="compositionally biased region" description="Basic and acidic residues" evidence="1">
    <location>
        <begin position="69"/>
        <end position="78"/>
    </location>
</feature>
<comment type="caution">
    <text evidence="2">The sequence shown here is derived from an EMBL/GenBank/DDBJ whole genome shotgun (WGS) entry which is preliminary data.</text>
</comment>